<comment type="similarity">
    <text evidence="1 6">Belongs to the bacterial ribosomal protein bL20 family.</text>
</comment>
<dbReference type="GO" id="GO:0005840">
    <property type="term" value="C:ribosome"/>
    <property type="evidence" value="ECO:0007669"/>
    <property type="project" value="UniProtKB-KW"/>
</dbReference>
<dbReference type="EMBL" id="GFDF01005092">
    <property type="protein sequence ID" value="JAV08992.1"/>
    <property type="molecule type" value="Transcribed_RNA"/>
</dbReference>
<organism evidence="7">
    <name type="scientific">Nyssomyia neivai</name>
    <dbReference type="NCBI Taxonomy" id="330878"/>
    <lineage>
        <taxon>Eukaryota</taxon>
        <taxon>Metazoa</taxon>
        <taxon>Ecdysozoa</taxon>
        <taxon>Arthropoda</taxon>
        <taxon>Hexapoda</taxon>
        <taxon>Insecta</taxon>
        <taxon>Pterygota</taxon>
        <taxon>Neoptera</taxon>
        <taxon>Endopterygota</taxon>
        <taxon>Diptera</taxon>
        <taxon>Nematocera</taxon>
        <taxon>Psychodoidea</taxon>
        <taxon>Psychodidae</taxon>
        <taxon>Nyssomyia</taxon>
    </lineage>
</organism>
<evidence type="ECO:0000256" key="1">
    <source>
        <dbReference type="ARBA" id="ARBA00007698"/>
    </source>
</evidence>
<dbReference type="GO" id="GO:0003735">
    <property type="term" value="F:structural constituent of ribosome"/>
    <property type="evidence" value="ECO:0007669"/>
    <property type="project" value="InterPro"/>
</dbReference>
<dbReference type="InterPro" id="IPR035566">
    <property type="entry name" value="Ribosomal_protein_bL20_C"/>
</dbReference>
<accession>A0A1L8DR99</accession>
<reference evidence="7" key="1">
    <citation type="submission" date="2016-12" db="EMBL/GenBank/DDBJ databases">
        <title>An insight into the sialome and mialome of the sand fly, Nyssomyia neivai.</title>
        <authorList>
            <person name="Sebastian V."/>
            <person name="Goulart T.M."/>
            <person name="Oliveira W."/>
            <person name="Calvo E."/>
            <person name="Oliveira L.F."/>
            <person name="Pinto M.C."/>
            <person name="Rosselino A.M."/>
            <person name="Ribeiro J.M."/>
        </authorList>
    </citation>
    <scope>NUCLEOTIDE SEQUENCE</scope>
</reference>
<dbReference type="GO" id="GO:0019843">
    <property type="term" value="F:rRNA binding"/>
    <property type="evidence" value="ECO:0007669"/>
    <property type="project" value="InterPro"/>
</dbReference>
<evidence type="ECO:0000256" key="4">
    <source>
        <dbReference type="ARBA" id="ARBA00072767"/>
    </source>
</evidence>
<dbReference type="NCBIfam" id="TIGR01032">
    <property type="entry name" value="rplT_bact"/>
    <property type="match status" value="1"/>
</dbReference>
<sequence length="148" mass="17156">MVFTTIINFVRARGPDEFWRKRKIFKLSAHFKGRRRNCYSLAIRGVHRALQYVTKGRELKKRDMSDLWSARIAAGCEQHGISFYTFMESLQRSNILLNKKVLSELAAWEPRTFEALSRIAREKAQIDGLPDVKQKDVPSGVITRGMLK</sequence>
<evidence type="ECO:0000256" key="6">
    <source>
        <dbReference type="RuleBase" id="RU000561"/>
    </source>
</evidence>
<evidence type="ECO:0000256" key="2">
    <source>
        <dbReference type="ARBA" id="ARBA00022980"/>
    </source>
</evidence>
<dbReference type="AlphaFoldDB" id="A0A1L8DR99"/>
<evidence type="ECO:0000256" key="3">
    <source>
        <dbReference type="ARBA" id="ARBA00023274"/>
    </source>
</evidence>
<evidence type="ECO:0000256" key="5">
    <source>
        <dbReference type="ARBA" id="ARBA00076245"/>
    </source>
</evidence>
<dbReference type="GO" id="GO:0006412">
    <property type="term" value="P:translation"/>
    <property type="evidence" value="ECO:0007669"/>
    <property type="project" value="InterPro"/>
</dbReference>
<proteinExistence type="inferred from homology"/>
<dbReference type="InterPro" id="IPR005813">
    <property type="entry name" value="Ribosomal_bL20"/>
</dbReference>
<dbReference type="PRINTS" id="PR00062">
    <property type="entry name" value="RIBOSOMALL20"/>
</dbReference>
<dbReference type="PANTHER" id="PTHR10986">
    <property type="entry name" value="39S RIBOSOMAL PROTEIN L20"/>
    <property type="match status" value="1"/>
</dbReference>
<name>A0A1L8DR99_9DIPT</name>
<keyword evidence="2 6" id="KW-0689">Ribosomal protein</keyword>
<dbReference type="Pfam" id="PF00453">
    <property type="entry name" value="Ribosomal_L20"/>
    <property type="match status" value="1"/>
</dbReference>
<dbReference type="FunFam" id="1.10.1900.20:FF:000001">
    <property type="entry name" value="50S ribosomal protein L20"/>
    <property type="match status" value="1"/>
</dbReference>
<dbReference type="GO" id="GO:1990904">
    <property type="term" value="C:ribonucleoprotein complex"/>
    <property type="evidence" value="ECO:0007669"/>
    <property type="project" value="UniProtKB-KW"/>
</dbReference>
<protein>
    <recommendedName>
        <fullName evidence="4">Large ribosomal subunit protein bL20m</fullName>
    </recommendedName>
    <alternativeName>
        <fullName evidence="5">39S ribosomal protein L20, mitochondrial</fullName>
    </alternativeName>
</protein>
<evidence type="ECO:0000313" key="7">
    <source>
        <dbReference type="EMBL" id="JAV08992.1"/>
    </source>
</evidence>
<dbReference type="SUPFAM" id="SSF74731">
    <property type="entry name" value="Ribosomal protein L20"/>
    <property type="match status" value="1"/>
</dbReference>
<dbReference type="Gene3D" id="6.10.160.10">
    <property type="match status" value="1"/>
</dbReference>
<keyword evidence="3 6" id="KW-0687">Ribonucleoprotein</keyword>
<dbReference type="Gene3D" id="1.10.1900.20">
    <property type="entry name" value="Ribosomal protein L20"/>
    <property type="match status" value="1"/>
</dbReference>